<protein>
    <submittedName>
        <fullName evidence="1">Uncharacterized protein</fullName>
    </submittedName>
</protein>
<evidence type="ECO:0000313" key="2">
    <source>
        <dbReference type="Proteomes" id="UP001225788"/>
    </source>
</evidence>
<keyword evidence="2" id="KW-1185">Reference proteome</keyword>
<name>A0ABY9K240_9HYPH</name>
<dbReference type="EMBL" id="CP132314">
    <property type="protein sequence ID" value="WLS01696.1"/>
    <property type="molecule type" value="Genomic_DNA"/>
</dbReference>
<proteinExistence type="predicted"/>
<dbReference type="Proteomes" id="UP001225788">
    <property type="component" value="Chromosome"/>
</dbReference>
<reference evidence="1 2" key="1">
    <citation type="submission" date="2023-08" db="EMBL/GenBank/DDBJ databases">
        <title>Pathogen: clinical or host-associated sample.</title>
        <authorList>
            <person name="Hergert J."/>
            <person name="Casey R."/>
            <person name="Wagner J."/>
            <person name="Young E.L."/>
            <person name="Oakeson K.F."/>
        </authorList>
    </citation>
    <scope>NUCLEOTIDE SEQUENCE [LARGE SCALE GENOMIC DNA]</scope>
    <source>
        <strain evidence="1 2">UPHL-collab-2</strain>
    </source>
</reference>
<sequence length="102" mass="10487">MGENVKHTPGPWEARTFSVMGGHKLADRICHVGSSTSLGPTRAHESEANARLIAAAPDLLAALIAIEESAVILGANEAVSASAMKQARAVLATLTNTSGDQP</sequence>
<gene>
    <name evidence="1" type="ORF">Q9315_09565</name>
</gene>
<accession>A0ABY9K240</accession>
<evidence type="ECO:0000313" key="1">
    <source>
        <dbReference type="EMBL" id="WLS01696.1"/>
    </source>
</evidence>
<organism evidence="1 2">
    <name type="scientific">Shinella oryzae</name>
    <dbReference type="NCBI Taxonomy" id="2871820"/>
    <lineage>
        <taxon>Bacteria</taxon>
        <taxon>Pseudomonadati</taxon>
        <taxon>Pseudomonadota</taxon>
        <taxon>Alphaproteobacteria</taxon>
        <taxon>Hyphomicrobiales</taxon>
        <taxon>Rhizobiaceae</taxon>
        <taxon>Shinella</taxon>
    </lineage>
</organism>
<dbReference type="RefSeq" id="WP_306156760.1">
    <property type="nucleotide sequence ID" value="NZ_CP132314.1"/>
</dbReference>